<organism evidence="2 3">
    <name type="scientific">Coregonus suidteri</name>
    <dbReference type="NCBI Taxonomy" id="861788"/>
    <lineage>
        <taxon>Eukaryota</taxon>
        <taxon>Metazoa</taxon>
        <taxon>Chordata</taxon>
        <taxon>Craniata</taxon>
        <taxon>Vertebrata</taxon>
        <taxon>Euteleostomi</taxon>
        <taxon>Actinopterygii</taxon>
        <taxon>Neopterygii</taxon>
        <taxon>Teleostei</taxon>
        <taxon>Protacanthopterygii</taxon>
        <taxon>Salmoniformes</taxon>
        <taxon>Salmonidae</taxon>
        <taxon>Coregoninae</taxon>
        <taxon>Coregonus</taxon>
    </lineage>
</organism>
<accession>A0AAN8QQ35</accession>
<sequence>MVPPSLLPAAVRIVKDMGISTTFFDGQQPLEGIPDDDHLDNSDGRPLISSFEADDQHSLEGIRQDKGVPSTQKEILCH</sequence>
<evidence type="ECO:0000256" key="1">
    <source>
        <dbReference type="SAM" id="MobiDB-lite"/>
    </source>
</evidence>
<dbReference type="EMBL" id="JAGTTL010000019">
    <property type="protein sequence ID" value="KAK6307701.1"/>
    <property type="molecule type" value="Genomic_DNA"/>
</dbReference>
<evidence type="ECO:0000313" key="2">
    <source>
        <dbReference type="EMBL" id="KAK6307701.1"/>
    </source>
</evidence>
<comment type="caution">
    <text evidence="2">The sequence shown here is derived from an EMBL/GenBank/DDBJ whole genome shotgun (WGS) entry which is preliminary data.</text>
</comment>
<feature type="compositionally biased region" description="Basic and acidic residues" evidence="1">
    <location>
        <begin position="54"/>
        <end position="66"/>
    </location>
</feature>
<reference evidence="2 3" key="1">
    <citation type="submission" date="2021-04" db="EMBL/GenBank/DDBJ databases">
        <authorList>
            <person name="De Guttry C."/>
            <person name="Zahm M."/>
            <person name="Klopp C."/>
            <person name="Cabau C."/>
            <person name="Louis A."/>
            <person name="Berthelot C."/>
            <person name="Parey E."/>
            <person name="Roest Crollius H."/>
            <person name="Montfort J."/>
            <person name="Robinson-Rechavi M."/>
            <person name="Bucao C."/>
            <person name="Bouchez O."/>
            <person name="Gislard M."/>
            <person name="Lluch J."/>
            <person name="Milhes M."/>
            <person name="Lampietro C."/>
            <person name="Lopez Roques C."/>
            <person name="Donnadieu C."/>
            <person name="Braasch I."/>
            <person name="Desvignes T."/>
            <person name="Postlethwait J."/>
            <person name="Bobe J."/>
            <person name="Wedekind C."/>
            <person name="Guiguen Y."/>
        </authorList>
    </citation>
    <scope>NUCLEOTIDE SEQUENCE [LARGE SCALE GENOMIC DNA]</scope>
    <source>
        <strain evidence="2">Cs_M1</strain>
        <tissue evidence="2">Blood</tissue>
    </source>
</reference>
<gene>
    <name evidence="2" type="ORF">J4Q44_G00209720</name>
</gene>
<feature type="compositionally biased region" description="Polar residues" evidence="1">
    <location>
        <begin position="69"/>
        <end position="78"/>
    </location>
</feature>
<evidence type="ECO:0000313" key="3">
    <source>
        <dbReference type="Proteomes" id="UP001356427"/>
    </source>
</evidence>
<dbReference type="AlphaFoldDB" id="A0AAN8QQ35"/>
<protein>
    <submittedName>
        <fullName evidence="2">Uncharacterized protein</fullName>
    </submittedName>
</protein>
<feature type="region of interest" description="Disordered" evidence="1">
    <location>
        <begin position="25"/>
        <end position="78"/>
    </location>
</feature>
<proteinExistence type="predicted"/>
<dbReference type="Proteomes" id="UP001356427">
    <property type="component" value="Unassembled WGS sequence"/>
</dbReference>
<keyword evidence="3" id="KW-1185">Reference proteome</keyword>
<name>A0AAN8QQ35_9TELE</name>